<evidence type="ECO:0000256" key="1">
    <source>
        <dbReference type="ARBA" id="ARBA00005593"/>
    </source>
</evidence>
<dbReference type="PRINTS" id="PR00891">
    <property type="entry name" value="RABGDIREP"/>
</dbReference>
<organism evidence="3">
    <name type="scientific">Prasinoderma singulare</name>
    <dbReference type="NCBI Taxonomy" id="676789"/>
    <lineage>
        <taxon>Eukaryota</taxon>
        <taxon>Viridiplantae</taxon>
        <taxon>Prasinodermophyta</taxon>
        <taxon>Prasinodermophyceae</taxon>
        <taxon>Prasinodermales</taxon>
        <taxon>Prasinodermaceae</taxon>
        <taxon>Prasinoderma</taxon>
    </lineage>
</organism>
<comment type="similarity">
    <text evidence="1 2">Belongs to the Rab GDI family.</text>
</comment>
<dbReference type="Gene3D" id="1.10.405.10">
    <property type="entry name" value="Guanine Nucleotide Dissociation Inhibitor, domain 1"/>
    <property type="match status" value="1"/>
</dbReference>
<evidence type="ECO:0000256" key="2">
    <source>
        <dbReference type="RuleBase" id="RU363124"/>
    </source>
</evidence>
<dbReference type="GO" id="GO:0005737">
    <property type="term" value="C:cytoplasm"/>
    <property type="evidence" value="ECO:0007669"/>
    <property type="project" value="TreeGrafter"/>
</dbReference>
<dbReference type="Gene3D" id="3.50.50.60">
    <property type="entry name" value="FAD/NAD(P)-binding domain"/>
    <property type="match status" value="1"/>
</dbReference>
<dbReference type="EMBL" id="HBHY01021173">
    <property type="protein sequence ID" value="CAE0152076.1"/>
    <property type="molecule type" value="Transcribed_RNA"/>
</dbReference>
<dbReference type="GO" id="GO:0007264">
    <property type="term" value="P:small GTPase-mediated signal transduction"/>
    <property type="evidence" value="ECO:0007669"/>
    <property type="project" value="InterPro"/>
</dbReference>
<sequence length="443" mass="48761">MDESYDAIVLGTGLTECILSGLLSCDGKKVLHMDRNGYYGGDSASVTLTQLYEKFKDGATPPPQLGHNRDWNIDLIPKFIMGGGNMVDVLIHTDVSKYLEFKAVDGSFVIRDRKVCKVPCTPMEALKSPLMGLFEKRRVMGFLKFVNDFEEADARTHKGMDLTRMTMGDLYKYYNLDAHSIDFVGHALALKRDEGYMAEPALPTVKAIKLYHDSIQRFDTGSPYLYPLYGLGELPQAFARLSAVYGGTYMLNKPDAQIAYGEDGKVVGVSSEGETAKAPVVVCDHHYADGKVKKVGRVVRCICIMSHPIPNTNEGHSVQIILPFKQTGRKSDIYVFCASYAHQVAAKGKYIAFVSTRVETDRPEAEVAPGLALLGAVDEKFYAVSDVHEPVADGSADGVYISKGYDETSHFESTMDDVFDLYRRVTGKELVLKTGDDAGSSSQ</sequence>
<dbReference type="InterPro" id="IPR000806">
    <property type="entry name" value="RabGDI"/>
</dbReference>
<dbReference type="GO" id="GO:0016192">
    <property type="term" value="P:vesicle-mediated transport"/>
    <property type="evidence" value="ECO:0007669"/>
    <property type="project" value="TreeGrafter"/>
</dbReference>
<accession>A0A7S3FJ65</accession>
<dbReference type="Pfam" id="PF00996">
    <property type="entry name" value="GDI"/>
    <property type="match status" value="1"/>
</dbReference>
<dbReference type="Gene3D" id="3.30.519.10">
    <property type="entry name" value="Guanine Nucleotide Dissociation Inhibitor, domain 2"/>
    <property type="match status" value="1"/>
</dbReference>
<evidence type="ECO:0000313" key="3">
    <source>
        <dbReference type="EMBL" id="CAE0152076.1"/>
    </source>
</evidence>
<dbReference type="SUPFAM" id="SSF51905">
    <property type="entry name" value="FAD/NAD(P)-binding domain"/>
    <property type="match status" value="2"/>
</dbReference>
<dbReference type="PANTHER" id="PTHR11787">
    <property type="entry name" value="RAB GDP-DISSOCIATION INHIBITOR"/>
    <property type="match status" value="1"/>
</dbReference>
<dbReference type="PRINTS" id="PR00892">
    <property type="entry name" value="RABGDI"/>
</dbReference>
<dbReference type="AlphaFoldDB" id="A0A7S3FJ65"/>
<name>A0A7S3FJ65_9VIRI</name>
<dbReference type="PANTHER" id="PTHR11787:SF8">
    <property type="entry name" value="RAB GDP DISSOCIATION INHIBITOR"/>
    <property type="match status" value="1"/>
</dbReference>
<gene>
    <name evidence="3" type="ORF">PSIN1315_LOCUS13557</name>
</gene>
<protein>
    <recommendedName>
        <fullName evidence="2">Guanosine nucleotide diphosphate dissociation inhibitor</fullName>
    </recommendedName>
</protein>
<dbReference type="GO" id="GO:0015031">
    <property type="term" value="P:protein transport"/>
    <property type="evidence" value="ECO:0007669"/>
    <property type="project" value="InterPro"/>
</dbReference>
<dbReference type="InterPro" id="IPR018203">
    <property type="entry name" value="GDP_dissociation_inhibitor"/>
</dbReference>
<proteinExistence type="inferred from homology"/>
<reference evidence="3" key="1">
    <citation type="submission" date="2021-01" db="EMBL/GenBank/DDBJ databases">
        <authorList>
            <person name="Corre E."/>
            <person name="Pelletier E."/>
            <person name="Niang G."/>
            <person name="Scheremetjew M."/>
            <person name="Finn R."/>
            <person name="Kale V."/>
            <person name="Holt S."/>
            <person name="Cochrane G."/>
            <person name="Meng A."/>
            <person name="Brown T."/>
            <person name="Cohen L."/>
        </authorList>
    </citation>
    <scope>NUCLEOTIDE SEQUENCE</scope>
    <source>
        <strain evidence="3">RCC927</strain>
    </source>
</reference>
<dbReference type="FunFam" id="1.10.405.10:FF:000011">
    <property type="entry name" value="Rab GDP dissociation inhibitor"/>
    <property type="match status" value="1"/>
</dbReference>
<dbReference type="InterPro" id="IPR036188">
    <property type="entry name" value="FAD/NAD-bd_sf"/>
</dbReference>
<dbReference type="GO" id="GO:0005093">
    <property type="term" value="F:Rab GDP-dissociation inhibitor activity"/>
    <property type="evidence" value="ECO:0007669"/>
    <property type="project" value="InterPro"/>
</dbReference>